<protein>
    <submittedName>
        <fullName evidence="1">Uncharacterized protein</fullName>
    </submittedName>
</protein>
<keyword evidence="2" id="KW-1185">Reference proteome</keyword>
<dbReference type="STRING" id="146020.RMCB_2247"/>
<dbReference type="EMBL" id="BCSX01000021">
    <property type="protein sequence ID" value="GAS88151.1"/>
    <property type="molecule type" value="Genomic_DNA"/>
</dbReference>
<accession>A0A100VYC5</accession>
<name>A0A100VYC5_9MYCO</name>
<reference evidence="2" key="2">
    <citation type="submission" date="2016-02" db="EMBL/GenBank/DDBJ databases">
        <title>Draft genome sequence of five rapidly growing Mycobacterium species.</title>
        <authorList>
            <person name="Katahira K."/>
            <person name="Gotou Y."/>
            <person name="Iida K."/>
            <person name="Ogura Y."/>
            <person name="Hayashi T."/>
        </authorList>
    </citation>
    <scope>NUCLEOTIDE SEQUENCE [LARGE SCALE GENOMIC DNA]</scope>
    <source>
        <strain evidence="2">JCM15654</strain>
    </source>
</reference>
<dbReference type="RefSeq" id="WP_062828827.1">
    <property type="nucleotide sequence ID" value="NZ_BCSX01000021.1"/>
</dbReference>
<gene>
    <name evidence="1" type="ORF">RMCB_2247</name>
</gene>
<dbReference type="AlphaFoldDB" id="A0A100VYC5"/>
<sequence>MISQQDSIVFELRGEIAHWQTAMVGLSDLENFAATSAWQALERYVGVALRRHLTSLIGATQLELDALQTDLRAAATVDDLRRCHARVTRFRHRFLQLETVLSFYGNAVRSRTNAALGELLRAFDFLAAESMRTALRPLRLETPPVLVYLDNGLGASILRAGWRAWEGGSPSPAAAIKLTRFNMMRPTSMLHEAGHQVAHLTGWNDELTIALRRGIADPIVAEMWSGWATELGPDLLAFAHSGFGAVAALHDVVNDVQRVFSLPLGDPHPIAYLRVLVGVEMCKRFYGTGPWDTLAQAWQVAYPLSAAPAAVRPLIERSIEALPRIVEIGLRTPMRAFAGKALCDVVDPGRVSPAALAELERTAGTALTISSHYLQSEGLRLLALASYNVAAKPESAAATARSFETWMRRLGTLTDAAQVA</sequence>
<comment type="caution">
    <text evidence="1">The sequence shown here is derived from an EMBL/GenBank/DDBJ whole genome shotgun (WGS) entry which is preliminary data.</text>
</comment>
<evidence type="ECO:0000313" key="1">
    <source>
        <dbReference type="EMBL" id="GAS88151.1"/>
    </source>
</evidence>
<dbReference type="Proteomes" id="UP000069620">
    <property type="component" value="Unassembled WGS sequence"/>
</dbReference>
<dbReference type="OrthoDB" id="569152at2"/>
<reference evidence="2" key="1">
    <citation type="journal article" date="2016" name="Genome Announc.">
        <title>Draft Genome Sequences of Five Rapidly Growing Mycobacterium Species, M. thermoresistibile, M. fortuitum subsp. acetamidolyticum, M. canariasense, M. brisbanense, and M. novocastrense.</title>
        <authorList>
            <person name="Katahira K."/>
            <person name="Ogura Y."/>
            <person name="Gotoh Y."/>
            <person name="Hayashi T."/>
        </authorList>
    </citation>
    <scope>NUCLEOTIDE SEQUENCE [LARGE SCALE GENOMIC DNA]</scope>
    <source>
        <strain evidence="2">JCM15654</strain>
    </source>
</reference>
<evidence type="ECO:0000313" key="2">
    <source>
        <dbReference type="Proteomes" id="UP000069620"/>
    </source>
</evidence>
<organism evidence="1 2">
    <name type="scientific">Mycolicibacterium brisbanense</name>
    <dbReference type="NCBI Taxonomy" id="146020"/>
    <lineage>
        <taxon>Bacteria</taxon>
        <taxon>Bacillati</taxon>
        <taxon>Actinomycetota</taxon>
        <taxon>Actinomycetes</taxon>
        <taxon>Mycobacteriales</taxon>
        <taxon>Mycobacteriaceae</taxon>
        <taxon>Mycolicibacterium</taxon>
    </lineage>
</organism>
<proteinExistence type="predicted"/>